<protein>
    <recommendedName>
        <fullName evidence="9">Hippocampus abundant transcript 1 protein</fullName>
    </recommendedName>
</protein>
<evidence type="ECO:0000313" key="8">
    <source>
        <dbReference type="Proteomes" id="UP000233837"/>
    </source>
</evidence>
<dbReference type="InterPro" id="IPR001958">
    <property type="entry name" value="Tet-R_TetA/multi-R_MdtG-like"/>
</dbReference>
<organism evidence="7 8">
    <name type="scientific">Dendrobium catenatum</name>
    <dbReference type="NCBI Taxonomy" id="906689"/>
    <lineage>
        <taxon>Eukaryota</taxon>
        <taxon>Viridiplantae</taxon>
        <taxon>Streptophyta</taxon>
        <taxon>Embryophyta</taxon>
        <taxon>Tracheophyta</taxon>
        <taxon>Spermatophyta</taxon>
        <taxon>Magnoliopsida</taxon>
        <taxon>Liliopsida</taxon>
        <taxon>Asparagales</taxon>
        <taxon>Orchidaceae</taxon>
        <taxon>Epidendroideae</taxon>
        <taxon>Malaxideae</taxon>
        <taxon>Dendrobiinae</taxon>
        <taxon>Dendrobium</taxon>
    </lineage>
</organism>
<dbReference type="InterPro" id="IPR036259">
    <property type="entry name" value="MFS_trans_sf"/>
</dbReference>
<feature type="transmembrane region" description="Helical" evidence="6">
    <location>
        <begin position="80"/>
        <end position="99"/>
    </location>
</feature>
<dbReference type="EMBL" id="KZ502136">
    <property type="protein sequence ID" value="PKU83151.1"/>
    <property type="molecule type" value="Genomic_DNA"/>
</dbReference>
<dbReference type="GO" id="GO:0022857">
    <property type="term" value="F:transmembrane transporter activity"/>
    <property type="evidence" value="ECO:0007669"/>
    <property type="project" value="InterPro"/>
</dbReference>
<dbReference type="SUPFAM" id="SSF103473">
    <property type="entry name" value="MFS general substrate transporter"/>
    <property type="match status" value="1"/>
</dbReference>
<feature type="transmembrane region" description="Helical" evidence="6">
    <location>
        <begin position="167"/>
        <end position="188"/>
    </location>
</feature>
<keyword evidence="8" id="KW-1185">Reference proteome</keyword>
<evidence type="ECO:0000256" key="6">
    <source>
        <dbReference type="SAM" id="Phobius"/>
    </source>
</evidence>
<evidence type="ECO:0008006" key="9">
    <source>
        <dbReference type="Google" id="ProtNLM"/>
    </source>
</evidence>
<dbReference type="STRING" id="906689.A0A2I0X5H7"/>
<keyword evidence="4 6" id="KW-1133">Transmembrane helix</keyword>
<keyword evidence="5 6" id="KW-0472">Membrane</keyword>
<evidence type="ECO:0000256" key="4">
    <source>
        <dbReference type="ARBA" id="ARBA00022989"/>
    </source>
</evidence>
<feature type="transmembrane region" description="Helical" evidence="6">
    <location>
        <begin position="404"/>
        <end position="427"/>
    </location>
</feature>
<feature type="transmembrane region" description="Helical" evidence="6">
    <location>
        <begin position="245"/>
        <end position="266"/>
    </location>
</feature>
<name>A0A2I0X5H7_9ASPA</name>
<comment type="subcellular location">
    <subcellularLocation>
        <location evidence="1">Membrane</location>
        <topology evidence="1">Multi-pass membrane protein</topology>
    </subcellularLocation>
</comment>
<evidence type="ECO:0000256" key="5">
    <source>
        <dbReference type="ARBA" id="ARBA00023136"/>
    </source>
</evidence>
<dbReference type="GO" id="GO:0016020">
    <property type="term" value="C:membrane"/>
    <property type="evidence" value="ECO:0007669"/>
    <property type="project" value="UniProtKB-SubCell"/>
</dbReference>
<dbReference type="AlphaFoldDB" id="A0A2I0X5H7"/>
<keyword evidence="3 6" id="KW-0812">Transmembrane</keyword>
<feature type="transmembrane region" description="Helical" evidence="6">
    <location>
        <begin position="142"/>
        <end position="161"/>
    </location>
</feature>
<dbReference type="PANTHER" id="PTHR23504:SF1">
    <property type="entry name" value="GH21943P-RELATED"/>
    <property type="match status" value="1"/>
</dbReference>
<reference evidence="7 8" key="1">
    <citation type="journal article" date="2016" name="Sci. Rep.">
        <title>The Dendrobium catenatum Lindl. genome sequence provides insights into polysaccharide synthase, floral development and adaptive evolution.</title>
        <authorList>
            <person name="Zhang G.Q."/>
            <person name="Xu Q."/>
            <person name="Bian C."/>
            <person name="Tsai W.C."/>
            <person name="Yeh C.M."/>
            <person name="Liu K.W."/>
            <person name="Yoshida K."/>
            <person name="Zhang L.S."/>
            <person name="Chang S.B."/>
            <person name="Chen F."/>
            <person name="Shi Y."/>
            <person name="Su Y.Y."/>
            <person name="Zhang Y.Q."/>
            <person name="Chen L.J."/>
            <person name="Yin Y."/>
            <person name="Lin M."/>
            <person name="Huang H."/>
            <person name="Deng H."/>
            <person name="Wang Z.W."/>
            <person name="Zhu S.L."/>
            <person name="Zhao X."/>
            <person name="Deng C."/>
            <person name="Niu S.C."/>
            <person name="Huang J."/>
            <person name="Wang M."/>
            <person name="Liu G.H."/>
            <person name="Yang H.J."/>
            <person name="Xiao X.J."/>
            <person name="Hsiao Y.Y."/>
            <person name="Wu W.L."/>
            <person name="Chen Y.Y."/>
            <person name="Mitsuda N."/>
            <person name="Ohme-Takagi M."/>
            <person name="Luo Y.B."/>
            <person name="Van de Peer Y."/>
            <person name="Liu Z.J."/>
        </authorList>
    </citation>
    <scope>NUCLEOTIDE SEQUENCE [LARGE SCALE GENOMIC DNA]</scope>
    <source>
        <tissue evidence="7">The whole plant</tissue>
    </source>
</reference>
<reference evidence="7 8" key="2">
    <citation type="journal article" date="2017" name="Nature">
        <title>The Apostasia genome and the evolution of orchids.</title>
        <authorList>
            <person name="Zhang G.Q."/>
            <person name="Liu K.W."/>
            <person name="Li Z."/>
            <person name="Lohaus R."/>
            <person name="Hsiao Y.Y."/>
            <person name="Niu S.C."/>
            <person name="Wang J.Y."/>
            <person name="Lin Y.C."/>
            <person name="Xu Q."/>
            <person name="Chen L.J."/>
            <person name="Yoshida K."/>
            <person name="Fujiwara S."/>
            <person name="Wang Z.W."/>
            <person name="Zhang Y.Q."/>
            <person name="Mitsuda N."/>
            <person name="Wang M."/>
            <person name="Liu G.H."/>
            <person name="Pecoraro L."/>
            <person name="Huang H.X."/>
            <person name="Xiao X.J."/>
            <person name="Lin M."/>
            <person name="Wu X.Y."/>
            <person name="Wu W.L."/>
            <person name="Chen Y.Y."/>
            <person name="Chang S.B."/>
            <person name="Sakamoto S."/>
            <person name="Ohme-Takagi M."/>
            <person name="Yagi M."/>
            <person name="Zeng S.J."/>
            <person name="Shen C.Y."/>
            <person name="Yeh C.M."/>
            <person name="Luo Y.B."/>
            <person name="Tsai W.C."/>
            <person name="Van de Peer Y."/>
            <person name="Liu Z.J."/>
        </authorList>
    </citation>
    <scope>NUCLEOTIDE SEQUENCE [LARGE SCALE GENOMIC DNA]</scope>
    <source>
        <tissue evidence="7">The whole plant</tissue>
    </source>
</reference>
<feature type="transmembrane region" description="Helical" evidence="6">
    <location>
        <begin position="278"/>
        <end position="296"/>
    </location>
</feature>
<feature type="transmembrane region" description="Helical" evidence="6">
    <location>
        <begin position="334"/>
        <end position="353"/>
    </location>
</feature>
<feature type="transmembrane region" description="Helical" evidence="6">
    <location>
        <begin position="46"/>
        <end position="68"/>
    </location>
</feature>
<dbReference type="OrthoDB" id="419616at2759"/>
<feature type="transmembrane region" description="Helical" evidence="6">
    <location>
        <begin position="365"/>
        <end position="384"/>
    </location>
</feature>
<evidence type="ECO:0000256" key="1">
    <source>
        <dbReference type="ARBA" id="ARBA00004141"/>
    </source>
</evidence>
<feature type="transmembrane region" description="Helical" evidence="6">
    <location>
        <begin position="308"/>
        <end position="328"/>
    </location>
</feature>
<evidence type="ECO:0000256" key="2">
    <source>
        <dbReference type="ARBA" id="ARBA00022448"/>
    </source>
</evidence>
<dbReference type="PANTHER" id="PTHR23504">
    <property type="entry name" value="MAJOR FACILITATOR SUPERFAMILY DOMAIN-CONTAINING PROTEIN 10"/>
    <property type="match status" value="1"/>
</dbReference>
<dbReference type="Gene3D" id="1.20.1250.20">
    <property type="entry name" value="MFS general substrate transporter like domains"/>
    <property type="match status" value="1"/>
</dbReference>
<evidence type="ECO:0000313" key="7">
    <source>
        <dbReference type="EMBL" id="PKU83151.1"/>
    </source>
</evidence>
<feature type="transmembrane region" description="Helical" evidence="6">
    <location>
        <begin position="105"/>
        <end position="130"/>
    </location>
</feature>
<keyword evidence="2" id="KW-0813">Transport</keyword>
<proteinExistence type="predicted"/>
<dbReference type="Pfam" id="PF07690">
    <property type="entry name" value="MFS_1"/>
    <property type="match status" value="1"/>
</dbReference>
<dbReference type="PRINTS" id="PR01035">
    <property type="entry name" value="TCRTETA"/>
</dbReference>
<dbReference type="InterPro" id="IPR011701">
    <property type="entry name" value="MFS"/>
</dbReference>
<sequence length="442" mass="47498">MEDFKGLWHLLVCAFLFYFANCIVIPSITDVTMEALCPSEDRCSLAIYLTGLTQAITGLGTFLVTPVIGNLSDKYGRKSMLTLPMTVCIIPLVILAFGRGRPFVYAYYGIKMLTGMFCDGTMLCLTHAYVADKTCERRRISAFGVLSGICTAGFVSATLTARFVPTFLTFKISAAVAISAMLYLRFFLAETDGGASLADESCRPLCSPSPLSDSESPAKLPILGKVSSLLDMVSLFRSSLILSRAAVVAFIDSFGSSGLQASILYFLKAQFRFSKDQFADLMLISGVAGAISQLLLMPTLAPAIGEEILLSVGLFASFANVLLTSIAWSSWVPYFASTFVVLSVFLHPCLRTIVSKRVGPNDQGLAQGGITGISSIANIISPMLFTPLTALFLSENAPFDFKGFSLMCCGFAHLTAFFLSATMISAIRSSKQNFSNGETTAV</sequence>
<gene>
    <name evidence="7" type="ORF">MA16_Dca007809</name>
</gene>
<dbReference type="Proteomes" id="UP000233837">
    <property type="component" value="Unassembled WGS sequence"/>
</dbReference>
<evidence type="ECO:0000256" key="3">
    <source>
        <dbReference type="ARBA" id="ARBA00022692"/>
    </source>
</evidence>
<dbReference type="CDD" id="cd17330">
    <property type="entry name" value="MFS_SLC46_TetA_like"/>
    <property type="match status" value="1"/>
</dbReference>
<accession>A0A2I0X5H7</accession>